<sequence>MIQKLKHKLDQKKIVSVRSLAKQYGISKSSAHRILKEDLELHVYKKKIEPRLTDEHKHKRKQFGNWVGHNFRKEDTMRILFSGEKMFDVDGIYNTQNECIWTGSRAEANDRGGIKMKQKFPQKVMLWLGVCSKGMTSLAIFDQGTVDHTEYIQNILPVALKYGNNTFGDHWTFQQDSAKAHIHHLIQK</sequence>
<name>A0A818Q6D0_9BILA</name>
<evidence type="ECO:0000313" key="1">
    <source>
        <dbReference type="EMBL" id="CAF3420632.1"/>
    </source>
</evidence>
<dbReference type="PANTHER" id="PTHR46068">
    <property type="entry name" value="PROTEIN CBG27172"/>
    <property type="match status" value="1"/>
</dbReference>
<dbReference type="AlphaFoldDB" id="A0A818Q6D0"/>
<dbReference type="Proteomes" id="UP000663833">
    <property type="component" value="Unassembled WGS sequence"/>
</dbReference>
<dbReference type="PANTHER" id="PTHR46068:SF1">
    <property type="entry name" value="TRANSPOSASE IS30-LIKE HTH DOMAIN-CONTAINING PROTEIN"/>
    <property type="match status" value="1"/>
</dbReference>
<organism evidence="3 11">
    <name type="scientific">Rotaria socialis</name>
    <dbReference type="NCBI Taxonomy" id="392032"/>
    <lineage>
        <taxon>Eukaryota</taxon>
        <taxon>Metazoa</taxon>
        <taxon>Spiralia</taxon>
        <taxon>Gnathifera</taxon>
        <taxon>Rotifera</taxon>
        <taxon>Eurotatoria</taxon>
        <taxon>Bdelloidea</taxon>
        <taxon>Philodinida</taxon>
        <taxon>Philodinidae</taxon>
        <taxon>Rotaria</taxon>
    </lineage>
</organism>
<keyword evidence="12" id="KW-1185">Reference proteome</keyword>
<dbReference type="Proteomes" id="UP000663825">
    <property type="component" value="Unassembled WGS sequence"/>
</dbReference>
<dbReference type="EMBL" id="CAJNXB010005346">
    <property type="protein sequence ID" value="CAF3420632.1"/>
    <property type="molecule type" value="Genomic_DNA"/>
</dbReference>
<reference evidence="3" key="1">
    <citation type="submission" date="2021-02" db="EMBL/GenBank/DDBJ databases">
        <authorList>
            <person name="Nowell W R."/>
        </authorList>
    </citation>
    <scope>NUCLEOTIDE SEQUENCE</scope>
</reference>
<evidence type="ECO:0000313" key="12">
    <source>
        <dbReference type="Proteomes" id="UP000663873"/>
    </source>
</evidence>
<evidence type="ECO:0008006" key="13">
    <source>
        <dbReference type="Google" id="ProtNLM"/>
    </source>
</evidence>
<dbReference type="EMBL" id="CAJNYT010004928">
    <property type="protein sequence ID" value="CAF3701622.1"/>
    <property type="molecule type" value="Genomic_DNA"/>
</dbReference>
<dbReference type="Proteomes" id="UP000663872">
    <property type="component" value="Unassembled WGS sequence"/>
</dbReference>
<dbReference type="InterPro" id="IPR036397">
    <property type="entry name" value="RNaseH_sf"/>
</dbReference>
<dbReference type="Proteomes" id="UP000663862">
    <property type="component" value="Unassembled WGS sequence"/>
</dbReference>
<evidence type="ECO:0000313" key="6">
    <source>
        <dbReference type="EMBL" id="CAF4335971.1"/>
    </source>
</evidence>
<dbReference type="Proteomes" id="UP000663838">
    <property type="component" value="Unassembled WGS sequence"/>
</dbReference>
<gene>
    <name evidence="5" type="ORF">FME351_LOCUS28503</name>
    <name evidence="4" type="ORF">GRG538_LOCUS28383</name>
    <name evidence="6" type="ORF">HFQ381_LOCUS15779</name>
    <name evidence="3" type="ORF">KIK155_LOCUS22685</name>
    <name evidence="2" type="ORF">LUA448_LOCUS24422</name>
    <name evidence="8" type="ORF">QYT958_LOCUS6912</name>
    <name evidence="1" type="ORF">TIS948_LOCUS29435</name>
    <name evidence="10" type="ORF">TOA249_LOCUS24596</name>
    <name evidence="9" type="ORF">TSG867_LOCUS25114</name>
    <name evidence="7" type="ORF">UJA718_LOCUS14914</name>
</gene>
<dbReference type="EMBL" id="CAJOBS010002531">
    <property type="protein sequence ID" value="CAF4821207.1"/>
    <property type="molecule type" value="Genomic_DNA"/>
</dbReference>
<evidence type="ECO:0000313" key="10">
    <source>
        <dbReference type="EMBL" id="CAF4821207.1"/>
    </source>
</evidence>
<dbReference type="OrthoDB" id="8001106at2759"/>
<evidence type="ECO:0000313" key="2">
    <source>
        <dbReference type="EMBL" id="CAF3487379.1"/>
    </source>
</evidence>
<proteinExistence type="predicted"/>
<dbReference type="EMBL" id="CAJNYV010004034">
    <property type="protein sequence ID" value="CAF3636473.1"/>
    <property type="molecule type" value="Genomic_DNA"/>
</dbReference>
<evidence type="ECO:0000313" key="3">
    <source>
        <dbReference type="EMBL" id="CAF3636473.1"/>
    </source>
</evidence>
<dbReference type="Proteomes" id="UP000663851">
    <property type="component" value="Unassembled WGS sequence"/>
</dbReference>
<dbReference type="Proteomes" id="UP000663865">
    <property type="component" value="Unassembled WGS sequence"/>
</dbReference>
<dbReference type="Proteomes" id="UP000663869">
    <property type="component" value="Unassembled WGS sequence"/>
</dbReference>
<evidence type="ECO:0000313" key="8">
    <source>
        <dbReference type="EMBL" id="CAF4531391.1"/>
    </source>
</evidence>
<evidence type="ECO:0000313" key="7">
    <source>
        <dbReference type="EMBL" id="CAF4337570.1"/>
    </source>
</evidence>
<dbReference type="EMBL" id="CAJOBR010000636">
    <property type="protein sequence ID" value="CAF4531391.1"/>
    <property type="molecule type" value="Genomic_DNA"/>
</dbReference>
<dbReference type="Gene3D" id="3.30.420.10">
    <property type="entry name" value="Ribonuclease H-like superfamily/Ribonuclease H"/>
    <property type="match status" value="1"/>
</dbReference>
<comment type="caution">
    <text evidence="3">The sequence shown here is derived from an EMBL/GenBank/DDBJ whole genome shotgun (WGS) entry which is preliminary data.</text>
</comment>
<dbReference type="EMBL" id="CAJOBO010001086">
    <property type="protein sequence ID" value="CAF4335971.1"/>
    <property type="molecule type" value="Genomic_DNA"/>
</dbReference>
<dbReference type="EMBL" id="CAJOBQ010002397">
    <property type="protein sequence ID" value="CAF4557793.1"/>
    <property type="molecule type" value="Genomic_DNA"/>
</dbReference>
<evidence type="ECO:0000313" key="4">
    <source>
        <dbReference type="EMBL" id="CAF3701622.1"/>
    </source>
</evidence>
<dbReference type="Proteomes" id="UP000663873">
    <property type="component" value="Unassembled WGS sequence"/>
</dbReference>
<evidence type="ECO:0000313" key="5">
    <source>
        <dbReference type="EMBL" id="CAF3712541.1"/>
    </source>
</evidence>
<evidence type="ECO:0000313" key="11">
    <source>
        <dbReference type="Proteomes" id="UP000663865"/>
    </source>
</evidence>
<dbReference type="EMBL" id="CAJOBP010002153">
    <property type="protein sequence ID" value="CAF4337570.1"/>
    <property type="molecule type" value="Genomic_DNA"/>
</dbReference>
<dbReference type="Proteomes" id="UP000663848">
    <property type="component" value="Unassembled WGS sequence"/>
</dbReference>
<protein>
    <recommendedName>
        <fullName evidence="13">Transposase</fullName>
    </recommendedName>
</protein>
<dbReference type="EMBL" id="CAJNYD010003251">
    <property type="protein sequence ID" value="CAF3487379.1"/>
    <property type="molecule type" value="Genomic_DNA"/>
</dbReference>
<dbReference type="GO" id="GO:0003676">
    <property type="term" value="F:nucleic acid binding"/>
    <property type="evidence" value="ECO:0007669"/>
    <property type="project" value="InterPro"/>
</dbReference>
<dbReference type="EMBL" id="CAJNYU010003923">
    <property type="protein sequence ID" value="CAF3712541.1"/>
    <property type="molecule type" value="Genomic_DNA"/>
</dbReference>
<evidence type="ECO:0000313" key="9">
    <source>
        <dbReference type="EMBL" id="CAF4557793.1"/>
    </source>
</evidence>
<accession>A0A818Q6D0</accession>